<name>A0A9D2UV21_9ACTN</name>
<evidence type="ECO:0000313" key="3">
    <source>
        <dbReference type="EMBL" id="HJF64496.1"/>
    </source>
</evidence>
<dbReference type="AlphaFoldDB" id="A0A9D2UV21"/>
<dbReference type="InterPro" id="IPR036390">
    <property type="entry name" value="WH_DNA-bd_sf"/>
</dbReference>
<protein>
    <submittedName>
        <fullName evidence="3">PadR family transcriptional regulator</fullName>
    </submittedName>
</protein>
<dbReference type="Pfam" id="PF03551">
    <property type="entry name" value="PadR"/>
    <property type="match status" value="1"/>
</dbReference>
<feature type="region of interest" description="Disordered" evidence="1">
    <location>
        <begin position="109"/>
        <end position="176"/>
    </location>
</feature>
<evidence type="ECO:0000256" key="1">
    <source>
        <dbReference type="SAM" id="MobiDB-lite"/>
    </source>
</evidence>
<accession>A0A9D2UV21</accession>
<organism evidence="3 4">
    <name type="scientific">Slackia equolifaciens</name>
    <dbReference type="NCBI Taxonomy" id="498718"/>
    <lineage>
        <taxon>Bacteria</taxon>
        <taxon>Bacillati</taxon>
        <taxon>Actinomycetota</taxon>
        <taxon>Coriobacteriia</taxon>
        <taxon>Eggerthellales</taxon>
        <taxon>Eggerthellaceae</taxon>
        <taxon>Slackia</taxon>
    </lineage>
</organism>
<gene>
    <name evidence="3" type="ORF">K8U77_00040</name>
</gene>
<dbReference type="PANTHER" id="PTHR33169:SF14">
    <property type="entry name" value="TRANSCRIPTIONAL REGULATOR RV3488"/>
    <property type="match status" value="1"/>
</dbReference>
<reference evidence="3" key="2">
    <citation type="submission" date="2021-09" db="EMBL/GenBank/DDBJ databases">
        <authorList>
            <person name="Gilroy R."/>
        </authorList>
    </citation>
    <scope>NUCLEOTIDE SEQUENCE</scope>
    <source>
        <strain evidence="3">ChiGjej6B6-11269</strain>
    </source>
</reference>
<feature type="compositionally biased region" description="Polar residues" evidence="1">
    <location>
        <begin position="126"/>
        <end position="176"/>
    </location>
</feature>
<dbReference type="InterPro" id="IPR052509">
    <property type="entry name" value="Metal_resp_DNA-bind_regulator"/>
</dbReference>
<proteinExistence type="predicted"/>
<dbReference type="InterPro" id="IPR036388">
    <property type="entry name" value="WH-like_DNA-bd_sf"/>
</dbReference>
<evidence type="ECO:0000313" key="4">
    <source>
        <dbReference type="Proteomes" id="UP000786989"/>
    </source>
</evidence>
<comment type="caution">
    <text evidence="3">The sequence shown here is derived from an EMBL/GenBank/DDBJ whole genome shotgun (WGS) entry which is preliminary data.</text>
</comment>
<dbReference type="EMBL" id="DYWI01000001">
    <property type="protein sequence ID" value="HJF64496.1"/>
    <property type="molecule type" value="Genomic_DNA"/>
</dbReference>
<feature type="domain" description="Transcription regulator PadR N-terminal" evidence="2">
    <location>
        <begin position="14"/>
        <end position="82"/>
    </location>
</feature>
<dbReference type="SUPFAM" id="SSF46785">
    <property type="entry name" value="Winged helix' DNA-binding domain"/>
    <property type="match status" value="1"/>
</dbReference>
<dbReference type="Proteomes" id="UP000786989">
    <property type="component" value="Unassembled WGS sequence"/>
</dbReference>
<sequence>MDAQMKRGFLEACVLATIDRRESYGYQIVKDVPLTLGLTESTLYPLLKRLEAAQCIAVRTAEHNGRLRKYYRITEAGRLRIAEFVAERSEVLAIYDYVEAATGRGSMAQSLSAEATPDAAHAHPASSVQDGATAKETQPTPQNAASALATRQNGSSSRPSADQSPFSPRPANASSI</sequence>
<dbReference type="Gene3D" id="1.10.10.10">
    <property type="entry name" value="Winged helix-like DNA-binding domain superfamily/Winged helix DNA-binding domain"/>
    <property type="match status" value="1"/>
</dbReference>
<evidence type="ECO:0000259" key="2">
    <source>
        <dbReference type="Pfam" id="PF03551"/>
    </source>
</evidence>
<dbReference type="PANTHER" id="PTHR33169">
    <property type="entry name" value="PADR-FAMILY TRANSCRIPTIONAL REGULATOR"/>
    <property type="match status" value="1"/>
</dbReference>
<reference evidence="3" key="1">
    <citation type="journal article" date="2021" name="PeerJ">
        <title>Extensive microbial diversity within the chicken gut microbiome revealed by metagenomics and culture.</title>
        <authorList>
            <person name="Gilroy R."/>
            <person name="Ravi A."/>
            <person name="Getino M."/>
            <person name="Pursley I."/>
            <person name="Horton D.L."/>
            <person name="Alikhan N.F."/>
            <person name="Baker D."/>
            <person name="Gharbi K."/>
            <person name="Hall N."/>
            <person name="Watson M."/>
            <person name="Adriaenssens E.M."/>
            <person name="Foster-Nyarko E."/>
            <person name="Jarju S."/>
            <person name="Secka A."/>
            <person name="Antonio M."/>
            <person name="Oren A."/>
            <person name="Chaudhuri R.R."/>
            <person name="La Ragione R."/>
            <person name="Hildebrand F."/>
            <person name="Pallen M.J."/>
        </authorList>
    </citation>
    <scope>NUCLEOTIDE SEQUENCE</scope>
    <source>
        <strain evidence="3">ChiGjej6B6-11269</strain>
    </source>
</reference>
<dbReference type="InterPro" id="IPR005149">
    <property type="entry name" value="Tscrpt_reg_PadR_N"/>
</dbReference>